<name>X0T6E9_9ZZZZ</name>
<feature type="domain" description="Histone deacetylase" evidence="1">
    <location>
        <begin position="1"/>
        <end position="110"/>
    </location>
</feature>
<evidence type="ECO:0000313" key="2">
    <source>
        <dbReference type="EMBL" id="GAF89053.1"/>
    </source>
</evidence>
<dbReference type="InterPro" id="IPR023696">
    <property type="entry name" value="Ureohydrolase_dom_sf"/>
</dbReference>
<gene>
    <name evidence="2" type="ORF">S01H1_25362</name>
</gene>
<organism evidence="2">
    <name type="scientific">marine sediment metagenome</name>
    <dbReference type="NCBI Taxonomy" id="412755"/>
    <lineage>
        <taxon>unclassified sequences</taxon>
        <taxon>metagenomes</taxon>
        <taxon>ecological metagenomes</taxon>
    </lineage>
</organism>
<dbReference type="GO" id="GO:0040029">
    <property type="term" value="P:epigenetic regulation of gene expression"/>
    <property type="evidence" value="ECO:0007669"/>
    <property type="project" value="TreeGrafter"/>
</dbReference>
<dbReference type="PANTHER" id="PTHR10625:SF10">
    <property type="entry name" value="HISTONE DEACETYLASE HDAC1"/>
    <property type="match status" value="1"/>
</dbReference>
<accession>X0T6E9</accession>
<feature type="non-terminal residue" evidence="2">
    <location>
        <position position="1"/>
    </location>
</feature>
<dbReference type="EMBL" id="BARS01015312">
    <property type="protein sequence ID" value="GAF89053.1"/>
    <property type="molecule type" value="Genomic_DNA"/>
</dbReference>
<dbReference type="Pfam" id="PF00850">
    <property type="entry name" value="Hist_deacetyl"/>
    <property type="match status" value="1"/>
</dbReference>
<dbReference type="Gene3D" id="3.40.800.20">
    <property type="entry name" value="Histone deacetylase domain"/>
    <property type="match status" value="1"/>
</dbReference>
<dbReference type="AlphaFoldDB" id="X0T6E9"/>
<dbReference type="GO" id="GO:0004407">
    <property type="term" value="F:histone deacetylase activity"/>
    <property type="evidence" value="ECO:0007669"/>
    <property type="project" value="TreeGrafter"/>
</dbReference>
<dbReference type="InterPro" id="IPR023801">
    <property type="entry name" value="His_deacetylse_dom"/>
</dbReference>
<comment type="caution">
    <text evidence="2">The sequence shown here is derived from an EMBL/GenBank/DDBJ whole genome shotgun (WGS) entry which is preliminary data.</text>
</comment>
<protein>
    <recommendedName>
        <fullName evidence="1">Histone deacetylase domain-containing protein</fullName>
    </recommendedName>
</protein>
<dbReference type="InterPro" id="IPR037138">
    <property type="entry name" value="His_deacetylse_dom_sf"/>
</dbReference>
<reference evidence="2" key="1">
    <citation type="journal article" date="2014" name="Front. Microbiol.">
        <title>High frequency of phylogenetically diverse reductive dehalogenase-homologous genes in deep subseafloor sedimentary metagenomes.</title>
        <authorList>
            <person name="Kawai M."/>
            <person name="Futagami T."/>
            <person name="Toyoda A."/>
            <person name="Takaki Y."/>
            <person name="Nishi S."/>
            <person name="Hori S."/>
            <person name="Arai W."/>
            <person name="Tsubouchi T."/>
            <person name="Morono Y."/>
            <person name="Uchiyama I."/>
            <person name="Ito T."/>
            <person name="Fujiyama A."/>
            <person name="Inagaki F."/>
            <person name="Takami H."/>
        </authorList>
    </citation>
    <scope>NUCLEOTIDE SEQUENCE</scope>
    <source>
        <strain evidence="2">Expedition CK06-06</strain>
    </source>
</reference>
<proteinExistence type="predicted"/>
<dbReference type="SUPFAM" id="SSF52768">
    <property type="entry name" value="Arginase/deacetylase"/>
    <property type="match status" value="1"/>
</dbReference>
<sequence>TGRGAGQGTTLNCALAPGSGDEAFLCALRDELVPAMDSFRPDFVFISAGFDAHAADPLGGLEVSTEAYAQATRILCDLADRHANGRLLSTLEGGYDLEALAEASMAHLRLLLEHP</sequence>
<dbReference type="PANTHER" id="PTHR10625">
    <property type="entry name" value="HISTONE DEACETYLASE HDAC1-RELATED"/>
    <property type="match status" value="1"/>
</dbReference>
<evidence type="ECO:0000259" key="1">
    <source>
        <dbReference type="Pfam" id="PF00850"/>
    </source>
</evidence>